<evidence type="ECO:0000256" key="2">
    <source>
        <dbReference type="ARBA" id="ARBA00010792"/>
    </source>
</evidence>
<name>F1TEU0_9FIRM</name>
<comment type="caution">
    <text evidence="9">The sequence shown here is derived from an EMBL/GenBank/DDBJ whole genome shotgun (WGS) entry which is preliminary data.</text>
</comment>
<evidence type="ECO:0000259" key="8">
    <source>
        <dbReference type="Pfam" id="PF09335"/>
    </source>
</evidence>
<dbReference type="OrthoDB" id="9813426at2"/>
<evidence type="ECO:0000256" key="1">
    <source>
        <dbReference type="ARBA" id="ARBA00004651"/>
    </source>
</evidence>
<dbReference type="InterPro" id="IPR032816">
    <property type="entry name" value="VTT_dom"/>
</dbReference>
<dbReference type="AlphaFoldDB" id="F1TEU0"/>
<dbReference type="STRING" id="588581.Cpap_1649"/>
<organism evidence="9 10">
    <name type="scientific">Ruminiclostridium papyrosolvens DSM 2782</name>
    <dbReference type="NCBI Taxonomy" id="588581"/>
    <lineage>
        <taxon>Bacteria</taxon>
        <taxon>Bacillati</taxon>
        <taxon>Bacillota</taxon>
        <taxon>Clostridia</taxon>
        <taxon>Eubacteriales</taxon>
        <taxon>Oscillospiraceae</taxon>
        <taxon>Ruminiclostridium</taxon>
    </lineage>
</organism>
<feature type="transmembrane region" description="Helical" evidence="7">
    <location>
        <begin position="143"/>
        <end position="163"/>
    </location>
</feature>
<evidence type="ECO:0000313" key="10">
    <source>
        <dbReference type="Proteomes" id="UP000003860"/>
    </source>
</evidence>
<dbReference type="EMBL" id="ACXX02000009">
    <property type="protein sequence ID" value="EGD47256.1"/>
    <property type="molecule type" value="Genomic_DNA"/>
</dbReference>
<comment type="similarity">
    <text evidence="2">Belongs to the DedA family.</text>
</comment>
<evidence type="ECO:0000256" key="6">
    <source>
        <dbReference type="ARBA" id="ARBA00023136"/>
    </source>
</evidence>
<dbReference type="RefSeq" id="WP_004620376.1">
    <property type="nucleotide sequence ID" value="NZ_ACXX02000009.1"/>
</dbReference>
<protein>
    <recommendedName>
        <fullName evidence="8">VTT domain-containing protein</fullName>
    </recommendedName>
</protein>
<dbReference type="eggNOG" id="COG0586">
    <property type="taxonomic scope" value="Bacteria"/>
</dbReference>
<reference evidence="9" key="1">
    <citation type="submission" date="2009-07" db="EMBL/GenBank/DDBJ databases">
        <authorList>
            <consortium name="US DOE Joint Genome Institute (JGI-PGF)"/>
            <person name="Lucas S."/>
            <person name="Copeland A."/>
            <person name="Lapidus A."/>
            <person name="Glavina del Rio T."/>
            <person name="Tice H."/>
            <person name="Bruce D."/>
            <person name="Goodwin L."/>
            <person name="Pitluck S."/>
            <person name="Larimer F."/>
            <person name="Land M.L."/>
            <person name="Mouttaki H."/>
            <person name="He Z."/>
            <person name="Zhou J."/>
            <person name="Hemme C.L."/>
        </authorList>
    </citation>
    <scope>NUCLEOTIDE SEQUENCE [LARGE SCALE GENOMIC DNA]</scope>
    <source>
        <strain evidence="9">DSM 2782</strain>
    </source>
</reference>
<evidence type="ECO:0000256" key="5">
    <source>
        <dbReference type="ARBA" id="ARBA00022989"/>
    </source>
</evidence>
<accession>F1TEU0</accession>
<evidence type="ECO:0000256" key="3">
    <source>
        <dbReference type="ARBA" id="ARBA00022475"/>
    </source>
</evidence>
<evidence type="ECO:0000256" key="7">
    <source>
        <dbReference type="SAM" id="Phobius"/>
    </source>
</evidence>
<evidence type="ECO:0000256" key="4">
    <source>
        <dbReference type="ARBA" id="ARBA00022692"/>
    </source>
</evidence>
<sequence>MTTVIHNILMPLIDIIEGMGVWGIGLWMLFESSCIPLPSEIILPFGGMMASQGSITLLEANIAAAVGSLIGSMIAYLVGSYGGRPFILKYGKYFFVSEKNFYKAEEVFRKRGMLAVCLGRLLPVIRTFISLPAGIAKINKLKFFIFSTIGMLPWNFTLIYLGYVFGKDYETKIRPYFKGFENIVIALILICIVLFIIHKIISSRRESNNSMGDK</sequence>
<feature type="domain" description="VTT" evidence="8">
    <location>
        <begin position="37"/>
        <end position="163"/>
    </location>
</feature>
<dbReference type="PANTHER" id="PTHR42709">
    <property type="entry name" value="ALKALINE PHOSPHATASE LIKE PROTEIN"/>
    <property type="match status" value="1"/>
</dbReference>
<dbReference type="PANTHER" id="PTHR42709:SF6">
    <property type="entry name" value="UNDECAPRENYL PHOSPHATE TRANSPORTER A"/>
    <property type="match status" value="1"/>
</dbReference>
<dbReference type="Proteomes" id="UP000003860">
    <property type="component" value="Unassembled WGS sequence"/>
</dbReference>
<comment type="subcellular location">
    <subcellularLocation>
        <location evidence="1">Cell membrane</location>
        <topology evidence="1">Multi-pass membrane protein</topology>
    </subcellularLocation>
</comment>
<reference evidence="9" key="2">
    <citation type="submission" date="2011-01" db="EMBL/GenBank/DDBJ databases">
        <title>The Non-contiguous Finished genome of Clostridium papyrosolvens.</title>
        <authorList>
            <person name="Lucas S."/>
            <person name="Copeland A."/>
            <person name="Lapidus A."/>
            <person name="Cheng J.-F."/>
            <person name="Goodwin L."/>
            <person name="Pitluck S."/>
            <person name="Misra M."/>
            <person name="Chertkov O."/>
            <person name="Detter J.C."/>
            <person name="Han C."/>
            <person name="Tapia R."/>
            <person name="Land M."/>
            <person name="Hauser L."/>
            <person name="Kyrpides N."/>
            <person name="Ivanova N."/>
            <person name="Pagani I."/>
            <person name="Mouttaki H."/>
            <person name="He Z."/>
            <person name="Zhou J."/>
            <person name="Hemme C.L."/>
            <person name="Woyke T."/>
        </authorList>
    </citation>
    <scope>NUCLEOTIDE SEQUENCE [LARGE SCALE GENOMIC DNA]</scope>
    <source>
        <strain evidence="9">DSM 2782</strain>
    </source>
</reference>
<keyword evidence="4 7" id="KW-0812">Transmembrane</keyword>
<keyword evidence="5 7" id="KW-1133">Transmembrane helix</keyword>
<feature type="transmembrane region" description="Helical" evidence="7">
    <location>
        <begin position="55"/>
        <end position="78"/>
    </location>
</feature>
<dbReference type="InterPro" id="IPR051311">
    <property type="entry name" value="DedA_domain"/>
</dbReference>
<gene>
    <name evidence="9" type="ORF">Cpap_1649</name>
</gene>
<keyword evidence="3" id="KW-1003">Cell membrane</keyword>
<proteinExistence type="inferred from homology"/>
<feature type="transmembrane region" description="Helical" evidence="7">
    <location>
        <begin position="183"/>
        <end position="201"/>
    </location>
</feature>
<dbReference type="Pfam" id="PF09335">
    <property type="entry name" value="VTT_dom"/>
    <property type="match status" value="1"/>
</dbReference>
<dbReference type="GO" id="GO:0005886">
    <property type="term" value="C:plasma membrane"/>
    <property type="evidence" value="ECO:0007669"/>
    <property type="project" value="UniProtKB-SubCell"/>
</dbReference>
<keyword evidence="10" id="KW-1185">Reference proteome</keyword>
<evidence type="ECO:0000313" key="9">
    <source>
        <dbReference type="EMBL" id="EGD47256.1"/>
    </source>
</evidence>
<keyword evidence="6 7" id="KW-0472">Membrane</keyword>